<gene>
    <name evidence="3" type="ORF">GCM10009108_24000</name>
</gene>
<keyword evidence="4" id="KW-1185">Reference proteome</keyword>
<proteinExistence type="predicted"/>
<dbReference type="Proteomes" id="UP001500573">
    <property type="component" value="Unassembled WGS sequence"/>
</dbReference>
<sequence>MAAAGAGADALPSCPNTALYVRLPNWVGDVCMSLPSLEALLDTGLPVIACARPWARDLLAAYPLAGFIPMTGGWRADRAAVRNVRRQAPTGRRPLGLLLPDSLSSALVFRFAGIPCAGYRDDGRSLILRWPCAKPAGPLHAVQSWYHLTRHALAQWRLAEPAPQPADELCWRAAVAHEDEASRALSQAGLASGGFVLIAPTATGLHKGRVKVWPGFDSLTRSLQARGLTVAMAPPEAERQAARETAPTALLLPPLGLGAFATLTRRAALVICNDSGVSHLGAAAQARQITLFGVTDPTRTGPWSNRAVRMGRMGAWPAAAEVLSAALEILDTSPAA</sequence>
<evidence type="ECO:0000313" key="4">
    <source>
        <dbReference type="Proteomes" id="UP001500573"/>
    </source>
</evidence>
<dbReference type="Pfam" id="PF01075">
    <property type="entry name" value="Glyco_transf_9"/>
    <property type="match status" value="1"/>
</dbReference>
<dbReference type="InterPro" id="IPR002201">
    <property type="entry name" value="Glyco_trans_9"/>
</dbReference>
<organism evidence="3 4">
    <name type="scientific">Castellaniella ginsengisoli</name>
    <dbReference type="NCBI Taxonomy" id="546114"/>
    <lineage>
        <taxon>Bacteria</taxon>
        <taxon>Pseudomonadati</taxon>
        <taxon>Pseudomonadota</taxon>
        <taxon>Betaproteobacteria</taxon>
        <taxon>Burkholderiales</taxon>
        <taxon>Alcaligenaceae</taxon>
        <taxon>Castellaniella</taxon>
    </lineage>
</organism>
<comment type="caution">
    <text evidence="3">The sequence shown here is derived from an EMBL/GenBank/DDBJ whole genome shotgun (WGS) entry which is preliminary data.</text>
</comment>
<reference evidence="3 4" key="1">
    <citation type="journal article" date="2019" name="Int. J. Syst. Evol. Microbiol.">
        <title>The Global Catalogue of Microorganisms (GCM) 10K type strain sequencing project: providing services to taxonomists for standard genome sequencing and annotation.</title>
        <authorList>
            <consortium name="The Broad Institute Genomics Platform"/>
            <consortium name="The Broad Institute Genome Sequencing Center for Infectious Disease"/>
            <person name="Wu L."/>
            <person name="Ma J."/>
        </authorList>
    </citation>
    <scope>NUCLEOTIDE SEQUENCE [LARGE SCALE GENOMIC DNA]</scope>
    <source>
        <strain evidence="3 4">JCM 15515</strain>
    </source>
</reference>
<keyword evidence="1" id="KW-0328">Glycosyltransferase</keyword>
<evidence type="ECO:0000256" key="1">
    <source>
        <dbReference type="ARBA" id="ARBA00022676"/>
    </source>
</evidence>
<accession>A0ABN1L139</accession>
<dbReference type="InterPro" id="IPR051199">
    <property type="entry name" value="LPS_LOS_Heptosyltrfase"/>
</dbReference>
<dbReference type="EMBL" id="BAAAEX010000011">
    <property type="protein sequence ID" value="GAA0781918.1"/>
    <property type="molecule type" value="Genomic_DNA"/>
</dbReference>
<dbReference type="PANTHER" id="PTHR30160:SF7">
    <property type="entry name" value="ADP-HEPTOSE--LPS HEPTOSYLTRANSFERASE 2"/>
    <property type="match status" value="1"/>
</dbReference>
<evidence type="ECO:0000313" key="3">
    <source>
        <dbReference type="EMBL" id="GAA0781918.1"/>
    </source>
</evidence>
<dbReference type="Gene3D" id="3.40.50.2000">
    <property type="entry name" value="Glycogen Phosphorylase B"/>
    <property type="match status" value="2"/>
</dbReference>
<dbReference type="SUPFAM" id="SSF53756">
    <property type="entry name" value="UDP-Glycosyltransferase/glycogen phosphorylase"/>
    <property type="match status" value="1"/>
</dbReference>
<protein>
    <submittedName>
        <fullName evidence="3">Glycosyltransferase family 9 protein</fullName>
    </submittedName>
</protein>
<evidence type="ECO:0000256" key="2">
    <source>
        <dbReference type="ARBA" id="ARBA00022679"/>
    </source>
</evidence>
<keyword evidence="2" id="KW-0808">Transferase</keyword>
<dbReference type="PANTHER" id="PTHR30160">
    <property type="entry name" value="TETRAACYLDISACCHARIDE 4'-KINASE-RELATED"/>
    <property type="match status" value="1"/>
</dbReference>
<name>A0ABN1L139_9BURK</name>